<evidence type="ECO:0000256" key="8">
    <source>
        <dbReference type="ARBA" id="ARBA00078572"/>
    </source>
</evidence>
<reference evidence="9 10" key="1">
    <citation type="submission" date="2015-09" db="EMBL/GenBank/DDBJ databases">
        <title>Bacillus cereus food isolates.</title>
        <authorList>
            <person name="Boekhorst J."/>
        </authorList>
    </citation>
    <scope>NUCLEOTIDE SEQUENCE [LARGE SCALE GENOMIC DNA]</scope>
    <source>
        <strain evidence="9 10">B4088</strain>
    </source>
</reference>
<dbReference type="SUPFAM" id="SSF51735">
    <property type="entry name" value="NAD(P)-binding Rossmann-fold domains"/>
    <property type="match status" value="1"/>
</dbReference>
<dbReference type="FunFam" id="3.30.1780.10:FF:000002">
    <property type="entry name" value="Ornithine cyclodeaminase"/>
    <property type="match status" value="1"/>
</dbReference>
<dbReference type="GO" id="GO:0016491">
    <property type="term" value="F:oxidoreductase activity"/>
    <property type="evidence" value="ECO:0007669"/>
    <property type="project" value="UniProtKB-KW"/>
</dbReference>
<dbReference type="InterPro" id="IPR036291">
    <property type="entry name" value="NAD(P)-bd_dom_sf"/>
</dbReference>
<dbReference type="InterPro" id="IPR003462">
    <property type="entry name" value="ODC_Mu_crystall"/>
</dbReference>
<dbReference type="Proteomes" id="UP000076482">
    <property type="component" value="Unassembled WGS sequence"/>
</dbReference>
<evidence type="ECO:0000313" key="9">
    <source>
        <dbReference type="EMBL" id="KZD51791.1"/>
    </source>
</evidence>
<organism evidence="9 10">
    <name type="scientific">Bacillus cereus</name>
    <dbReference type="NCBI Taxonomy" id="1396"/>
    <lineage>
        <taxon>Bacteria</taxon>
        <taxon>Bacillati</taxon>
        <taxon>Bacillota</taxon>
        <taxon>Bacilli</taxon>
        <taxon>Bacillales</taxon>
        <taxon>Bacillaceae</taxon>
        <taxon>Bacillus</taxon>
        <taxon>Bacillus cereus group</taxon>
    </lineage>
</organism>
<evidence type="ECO:0000256" key="3">
    <source>
        <dbReference type="ARBA" id="ARBA00023027"/>
    </source>
</evidence>
<name>A0A164KWY9_BACCE</name>
<dbReference type="Gene3D" id="3.40.50.720">
    <property type="entry name" value="NAD(P)-binding Rossmann-like Domain"/>
    <property type="match status" value="1"/>
</dbReference>
<comment type="similarity">
    <text evidence="1">Belongs to the ornithine cyclodeaminase/mu-crystallin family.</text>
</comment>
<dbReference type="Pfam" id="PF02423">
    <property type="entry name" value="OCD_Mu_crystall"/>
    <property type="match status" value="1"/>
</dbReference>
<keyword evidence="3" id="KW-0520">NAD</keyword>
<dbReference type="PIRSF" id="PIRSF001439">
    <property type="entry name" value="CryM"/>
    <property type="match status" value="1"/>
</dbReference>
<dbReference type="GO" id="GO:0005737">
    <property type="term" value="C:cytoplasm"/>
    <property type="evidence" value="ECO:0007669"/>
    <property type="project" value="TreeGrafter"/>
</dbReference>
<accession>A0A164KWY9</accession>
<evidence type="ECO:0000256" key="1">
    <source>
        <dbReference type="ARBA" id="ARBA00008903"/>
    </source>
</evidence>
<evidence type="ECO:0000313" key="10">
    <source>
        <dbReference type="Proteomes" id="UP000076482"/>
    </source>
</evidence>
<dbReference type="InterPro" id="IPR023401">
    <property type="entry name" value="ODC_N"/>
</dbReference>
<sequence length="325" mass="35248">MLVISANEQRNLANMNEVIEYAALALKEFSAERTITPIRGSLPFANEKNTALIMPSVAEGLEALGLKVVTVVPENKKIGKKTINGVVMLSDFQTGEPLALLEGSYLTMIRTGALSGVATKHLARHNAKVLCIIGTGEQAKGIAEAVFAVRDIEKVILYNRTEEKAYAFSQYIQEKFNKPAYVHTNANEAISEADIIVTTTNASTPVFSEKLQKGVHINAVGSFRPNMQELPSHAIAGANKVVVESKEAALEETGDLQVPVREGLFKGSDIHAELGQIISGERPGRENDEEITIFKSVGLAVVDIIVAKYLYEKAVERGGGNRIEF</sequence>
<evidence type="ECO:0000256" key="7">
    <source>
        <dbReference type="ARBA" id="ARBA00070669"/>
    </source>
</evidence>
<comment type="catalytic activity">
    <reaction evidence="5">
        <text>L-proline + NADP(+) = 1-pyrroline-2-carboxylate + NADPH + H(+)</text>
        <dbReference type="Rhea" id="RHEA:20317"/>
        <dbReference type="ChEBI" id="CHEBI:15378"/>
        <dbReference type="ChEBI" id="CHEBI:39785"/>
        <dbReference type="ChEBI" id="CHEBI:57783"/>
        <dbReference type="ChEBI" id="CHEBI:58349"/>
        <dbReference type="ChEBI" id="CHEBI:60039"/>
        <dbReference type="EC" id="1.5.1.49"/>
    </reaction>
</comment>
<dbReference type="PATRIC" id="fig|1396.535.peg.2600"/>
<comment type="catalytic activity">
    <reaction evidence="4">
        <text>L-proline + NAD(+) = 1-pyrroline-2-carboxylate + NADH + H(+)</text>
        <dbReference type="Rhea" id="RHEA:20321"/>
        <dbReference type="ChEBI" id="CHEBI:15378"/>
        <dbReference type="ChEBI" id="CHEBI:39785"/>
        <dbReference type="ChEBI" id="CHEBI:57540"/>
        <dbReference type="ChEBI" id="CHEBI:57945"/>
        <dbReference type="ChEBI" id="CHEBI:60039"/>
        <dbReference type="EC" id="1.5.1.49"/>
    </reaction>
</comment>
<comment type="caution">
    <text evidence="9">The sequence shown here is derived from an EMBL/GenBank/DDBJ whole genome shotgun (WGS) entry which is preliminary data.</text>
</comment>
<dbReference type="FunFam" id="3.40.50.720:FF:000311">
    <property type="entry name" value="Ornithine cyclodeaminase"/>
    <property type="match status" value="1"/>
</dbReference>
<evidence type="ECO:0000256" key="4">
    <source>
        <dbReference type="ARBA" id="ARBA00050354"/>
    </source>
</evidence>
<dbReference type="Gene3D" id="3.30.1780.10">
    <property type="entry name" value="ornithine cyclodeaminase, domain 1"/>
    <property type="match status" value="1"/>
</dbReference>
<dbReference type="EC" id="1.5.1.49" evidence="6"/>
<dbReference type="PANTHER" id="PTHR13812">
    <property type="entry name" value="KETIMINE REDUCTASE MU-CRYSTALLIN"/>
    <property type="match status" value="1"/>
</dbReference>
<keyword evidence="2" id="KW-0560">Oxidoreductase</keyword>
<dbReference type="GO" id="GO:0019752">
    <property type="term" value="P:carboxylic acid metabolic process"/>
    <property type="evidence" value="ECO:0007669"/>
    <property type="project" value="UniProtKB-ARBA"/>
</dbReference>
<gene>
    <name evidence="9" type="ORF">B4088_5965</name>
</gene>
<evidence type="ECO:0000256" key="2">
    <source>
        <dbReference type="ARBA" id="ARBA00023002"/>
    </source>
</evidence>
<dbReference type="RefSeq" id="WP_063263298.1">
    <property type="nucleotide sequence ID" value="NZ_LJKE01000121.1"/>
</dbReference>
<dbReference type="NCBIfam" id="NF006379">
    <property type="entry name" value="PRK08618.1"/>
    <property type="match status" value="1"/>
</dbReference>
<evidence type="ECO:0000256" key="5">
    <source>
        <dbReference type="ARBA" id="ARBA00052703"/>
    </source>
</evidence>
<dbReference type="AlphaFoldDB" id="A0A164KWY9"/>
<proteinExistence type="inferred from homology"/>
<evidence type="ECO:0000256" key="6">
    <source>
        <dbReference type="ARBA" id="ARBA00067080"/>
    </source>
</evidence>
<protein>
    <recommendedName>
        <fullName evidence="7">Delta(1)-pyrroline-2-carboxylate reductase</fullName>
        <ecNumber evidence="6">1.5.1.49</ecNumber>
    </recommendedName>
    <alternativeName>
        <fullName evidence="8">Proline ketimine reductase</fullName>
    </alternativeName>
</protein>
<dbReference type="PANTHER" id="PTHR13812:SF19">
    <property type="entry name" value="KETIMINE REDUCTASE MU-CRYSTALLIN"/>
    <property type="match status" value="1"/>
</dbReference>
<dbReference type="EMBL" id="LJKE01000121">
    <property type="protein sequence ID" value="KZD51791.1"/>
    <property type="molecule type" value="Genomic_DNA"/>
</dbReference>